<dbReference type="KEGG" id="dej:AWY79_16540"/>
<gene>
    <name evidence="7" type="ORF">AWY79_16540</name>
    <name evidence="8" type="ORF">EDC59_102341</name>
</gene>
<feature type="transmembrane region" description="Helical" evidence="5">
    <location>
        <begin position="82"/>
        <end position="102"/>
    </location>
</feature>
<evidence type="ECO:0000313" key="8">
    <source>
        <dbReference type="EMBL" id="TDT90908.1"/>
    </source>
</evidence>
<dbReference type="EMBL" id="CP014206">
    <property type="protein sequence ID" value="AMK12597.1"/>
    <property type="molecule type" value="Genomic_DNA"/>
</dbReference>
<dbReference type="InterPro" id="IPR009908">
    <property type="entry name" value="Methylamine_util_MauE"/>
</dbReference>
<keyword evidence="9" id="KW-1185">Reference proteome</keyword>
<reference evidence="7 9" key="1">
    <citation type="journal article" date="2016" name="Front. Microbiol.">
        <title>Genome Sequence of the Piezophilic, Mesophilic Sulfate-Reducing Bacterium Desulfovibrio indicus J2T.</title>
        <authorList>
            <person name="Cao J."/>
            <person name="Maignien L."/>
            <person name="Shao Z."/>
            <person name="Alain K."/>
            <person name="Jebbar M."/>
        </authorList>
    </citation>
    <scope>NUCLEOTIDE SEQUENCE [LARGE SCALE GENOMIC DNA]</scope>
    <source>
        <strain evidence="7 9">J2</strain>
    </source>
</reference>
<dbReference type="AlphaFoldDB" id="A0A126QS80"/>
<evidence type="ECO:0000256" key="4">
    <source>
        <dbReference type="ARBA" id="ARBA00023136"/>
    </source>
</evidence>
<feature type="transmembrane region" description="Helical" evidence="5">
    <location>
        <begin position="52"/>
        <end position="75"/>
    </location>
</feature>
<evidence type="ECO:0000259" key="6">
    <source>
        <dbReference type="Pfam" id="PF07291"/>
    </source>
</evidence>
<evidence type="ECO:0000313" key="10">
    <source>
        <dbReference type="Proteomes" id="UP000295506"/>
    </source>
</evidence>
<dbReference type="Pfam" id="PF07291">
    <property type="entry name" value="MauE"/>
    <property type="match status" value="1"/>
</dbReference>
<dbReference type="Proteomes" id="UP000295506">
    <property type="component" value="Unassembled WGS sequence"/>
</dbReference>
<organism evidence="8 10">
    <name type="scientific">Pseudodesulfovibrio indicus</name>
    <dbReference type="NCBI Taxonomy" id="1716143"/>
    <lineage>
        <taxon>Bacteria</taxon>
        <taxon>Pseudomonadati</taxon>
        <taxon>Thermodesulfobacteriota</taxon>
        <taxon>Desulfovibrionia</taxon>
        <taxon>Desulfovibrionales</taxon>
        <taxon>Desulfovibrionaceae</taxon>
    </lineage>
</organism>
<sequence length="159" mass="17959">MTAAIRALLTSPWLALAFRLYLGGLFVYAAMYKINYAAEFSTTIASYRLIPYWAVNVMALVMPWTEIICGAMLLLGVRVKSVTVIIGGLLSVFTLAIFINLLRNAPISCGCFHTLEDPISWWTVLRDLTWIGMTVHVHYFDSVLQTDQLFLGKLRRIHT</sequence>
<accession>A0A126QS80</accession>
<feature type="transmembrane region" description="Helical" evidence="5">
    <location>
        <begin position="12"/>
        <end position="32"/>
    </location>
</feature>
<dbReference type="EMBL" id="SOBK01000002">
    <property type="protein sequence ID" value="TDT90908.1"/>
    <property type="molecule type" value="Genomic_DNA"/>
</dbReference>
<evidence type="ECO:0000256" key="2">
    <source>
        <dbReference type="ARBA" id="ARBA00022692"/>
    </source>
</evidence>
<keyword evidence="3 5" id="KW-1133">Transmembrane helix</keyword>
<protein>
    <submittedName>
        <fullName evidence="7">DoxX family protein</fullName>
    </submittedName>
    <submittedName>
        <fullName evidence="8">Methylamine utilization protein MauE</fullName>
    </submittedName>
</protein>
<dbReference type="Proteomes" id="UP000055611">
    <property type="component" value="Chromosome"/>
</dbReference>
<name>A0A126QS80_9BACT</name>
<evidence type="ECO:0000313" key="7">
    <source>
        <dbReference type="EMBL" id="AMK12597.1"/>
    </source>
</evidence>
<comment type="subcellular location">
    <subcellularLocation>
        <location evidence="1">Membrane</location>
        <topology evidence="1">Multi-pass membrane protein</topology>
    </subcellularLocation>
</comment>
<evidence type="ECO:0000256" key="5">
    <source>
        <dbReference type="SAM" id="Phobius"/>
    </source>
</evidence>
<keyword evidence="2 5" id="KW-0812">Transmembrane</keyword>
<dbReference type="RefSeq" id="WP_066806331.1">
    <property type="nucleotide sequence ID" value="NZ_CP014206.1"/>
</dbReference>
<dbReference type="OrthoDB" id="9809646at2"/>
<proteinExistence type="predicted"/>
<feature type="domain" description="Methylamine utilisation protein MauE" evidence="6">
    <location>
        <begin position="12"/>
        <end position="135"/>
    </location>
</feature>
<keyword evidence="4 5" id="KW-0472">Membrane</keyword>
<reference evidence="8 10" key="2">
    <citation type="submission" date="2019-03" db="EMBL/GenBank/DDBJ databases">
        <title>Genomic Encyclopedia of Type Strains, Phase IV (KMG-IV): sequencing the most valuable type-strain genomes for metagenomic binning, comparative biology and taxonomic classification.</title>
        <authorList>
            <person name="Goeker M."/>
        </authorList>
    </citation>
    <scope>NUCLEOTIDE SEQUENCE [LARGE SCALE GENOMIC DNA]</scope>
    <source>
        <strain evidence="8 10">DSM 101483</strain>
    </source>
</reference>
<evidence type="ECO:0000313" key="9">
    <source>
        <dbReference type="Proteomes" id="UP000055611"/>
    </source>
</evidence>
<dbReference type="GO" id="GO:0016020">
    <property type="term" value="C:membrane"/>
    <property type="evidence" value="ECO:0007669"/>
    <property type="project" value="UniProtKB-SubCell"/>
</dbReference>
<evidence type="ECO:0000256" key="1">
    <source>
        <dbReference type="ARBA" id="ARBA00004141"/>
    </source>
</evidence>
<dbReference type="GO" id="GO:0030416">
    <property type="term" value="P:methylamine metabolic process"/>
    <property type="evidence" value="ECO:0007669"/>
    <property type="project" value="InterPro"/>
</dbReference>
<evidence type="ECO:0000256" key="3">
    <source>
        <dbReference type="ARBA" id="ARBA00022989"/>
    </source>
</evidence>